<organism evidence="1 2">
    <name type="scientific">Streptomyces mimosae</name>
    <dbReference type="NCBI Taxonomy" id="2586635"/>
    <lineage>
        <taxon>Bacteria</taxon>
        <taxon>Bacillati</taxon>
        <taxon>Actinomycetota</taxon>
        <taxon>Actinomycetes</taxon>
        <taxon>Kitasatosporales</taxon>
        <taxon>Streptomycetaceae</taxon>
        <taxon>Streptomyces</taxon>
    </lineage>
</organism>
<reference evidence="1" key="1">
    <citation type="submission" date="2019-10" db="EMBL/GenBank/DDBJ databases">
        <title>Nonomuraea sp. nov., isolated from Phyllanthus amarus.</title>
        <authorList>
            <person name="Klykleung N."/>
            <person name="Tanasupawat S."/>
        </authorList>
    </citation>
    <scope>NUCLEOTIDE SEQUENCE [LARGE SCALE GENOMIC DNA]</scope>
    <source>
        <strain evidence="1">3MP-10</strain>
    </source>
</reference>
<accession>A0A5N6A1Q0</accession>
<dbReference type="OrthoDB" id="3577809at2"/>
<keyword evidence="2" id="KW-1185">Reference proteome</keyword>
<evidence type="ECO:0000313" key="2">
    <source>
        <dbReference type="Proteomes" id="UP000314251"/>
    </source>
</evidence>
<proteinExistence type="predicted"/>
<sequence length="139" mass="15437">MKLRFLGKNSTVGDCPTLYATDRDTYLVQGWRIFANDLLMRLNLRKGETAVEVPTELFEHLTEDGLPTGEIRRVADPIMILTPGGTFVVQGREVTDPGALAQMDIPDYETVVEVPRTAITALLEEPRGADLQRRAQPAL</sequence>
<dbReference type="AlphaFoldDB" id="A0A5N6A1Q0"/>
<name>A0A5N6A1Q0_9ACTN</name>
<dbReference type="RefSeq" id="WP_139672449.1">
    <property type="nucleotide sequence ID" value="NZ_VDLY02000017.1"/>
</dbReference>
<dbReference type="EMBL" id="VDLY02000017">
    <property type="protein sequence ID" value="KAB8161806.1"/>
    <property type="molecule type" value="Genomic_DNA"/>
</dbReference>
<comment type="caution">
    <text evidence="1">The sequence shown here is derived from an EMBL/GenBank/DDBJ whole genome shotgun (WGS) entry which is preliminary data.</text>
</comment>
<gene>
    <name evidence="1" type="ORF">FH607_024120</name>
</gene>
<protein>
    <submittedName>
        <fullName evidence="1">Uncharacterized protein</fullName>
    </submittedName>
</protein>
<evidence type="ECO:0000313" key="1">
    <source>
        <dbReference type="EMBL" id="KAB8161806.1"/>
    </source>
</evidence>
<dbReference type="Proteomes" id="UP000314251">
    <property type="component" value="Unassembled WGS sequence"/>
</dbReference>